<dbReference type="GO" id="GO:0005524">
    <property type="term" value="F:ATP binding"/>
    <property type="evidence" value="ECO:0007669"/>
    <property type="project" value="UniProtKB-KW"/>
</dbReference>
<dbReference type="SUPFAM" id="SSF52047">
    <property type="entry name" value="RNI-like"/>
    <property type="match status" value="1"/>
</dbReference>
<dbReference type="InterPro" id="IPR057135">
    <property type="entry name" value="At4g27190-like_LRR"/>
</dbReference>
<dbReference type="SUPFAM" id="SSF52058">
    <property type="entry name" value="L domain-like"/>
    <property type="match status" value="1"/>
</dbReference>
<dbReference type="InterPro" id="IPR050905">
    <property type="entry name" value="Plant_NBS-LRR"/>
</dbReference>
<protein>
    <submittedName>
        <fullName evidence="10">NBS-LRR type disease resistance protein</fullName>
    </submittedName>
</protein>
<gene>
    <name evidence="10" type="ordered locus">MTR_1g031830</name>
</gene>
<evidence type="ECO:0000313" key="10">
    <source>
        <dbReference type="EMBL" id="KEH40573.1"/>
    </source>
</evidence>
<dbReference type="InterPro" id="IPR002182">
    <property type="entry name" value="NB-ARC"/>
</dbReference>
<dbReference type="PRINTS" id="PR00364">
    <property type="entry name" value="DISEASERSIST"/>
</dbReference>
<evidence type="ECO:0000256" key="2">
    <source>
        <dbReference type="ARBA" id="ARBA00022614"/>
    </source>
</evidence>
<organism evidence="10 12">
    <name type="scientific">Medicago truncatula</name>
    <name type="common">Barrel medic</name>
    <name type="synonym">Medicago tribuloides</name>
    <dbReference type="NCBI Taxonomy" id="3880"/>
    <lineage>
        <taxon>Eukaryota</taxon>
        <taxon>Viridiplantae</taxon>
        <taxon>Streptophyta</taxon>
        <taxon>Embryophyta</taxon>
        <taxon>Tracheophyta</taxon>
        <taxon>Spermatophyta</taxon>
        <taxon>Magnoliopsida</taxon>
        <taxon>eudicotyledons</taxon>
        <taxon>Gunneridae</taxon>
        <taxon>Pentapetalae</taxon>
        <taxon>rosids</taxon>
        <taxon>fabids</taxon>
        <taxon>Fabales</taxon>
        <taxon>Fabaceae</taxon>
        <taxon>Papilionoideae</taxon>
        <taxon>50 kb inversion clade</taxon>
        <taxon>NPAAA clade</taxon>
        <taxon>Hologalegina</taxon>
        <taxon>IRL clade</taxon>
        <taxon>Trifolieae</taxon>
        <taxon>Medicago</taxon>
    </lineage>
</organism>
<dbReference type="GO" id="GO:0006952">
    <property type="term" value="P:defense response"/>
    <property type="evidence" value="ECO:0007669"/>
    <property type="project" value="UniProtKB-KW"/>
</dbReference>
<proteinExistence type="inferred from homology"/>
<sequence>MDEWWAVEDKKNEKLTSKELTDVDLSTIDTKTTIKREEKIAISVCLIMTSVLSDCFKVIAEKILDLTIGEARYLCCFKTIVEEHEREKCKLRAKRKGVQENVNVAKNRAEEIVNDVTVWIQNADNIIDENTETKRTCFFGWCPNCMWQYQRGKKLALKTLEIAELKGLNFESVGRAGKLPGVEYHSSQDFIEFESRSSQHKQLLDAIKDDHNFMVGLHGMGGTGKTTLVQKVGNEVKRSNLFDEVIFTTVSHAPDIRKIQDNIAVPLGLKLEEGDQLQRAKRLWSRLTNGERILVILDDVWEELKFEDIGIPSSNNHSACRVLLTSRKMSVCNSMSCQSNIELELLSEEDAKILFEKHTGLRDDSSKSLKKLAQQIANECKRSPVAITAIAKSLKHQPPELWKAAFKSLKEFKQIRNVDEDLKIYKCFQVSYENLKDEKAKKLFMLCSLFPEDYEIRVEDLTRFGKGLGIFGDVDSYEAARIEMLTAKRKLLDACLLLKGQEGRVKMHDLVRDAAHWIKNYEIQVIMGCKIHATAKKGTMTYLYCHDVKRFSPLLNQLDCTKLKILIIHCIDKDGVVEMPQAFFEGTKGLEVLAIAKAENIRGKPSLVLPRSIEFLKNIHTLCLRGFNFGDISILLKLEILETLELSDCSIIRLPKGMVKLEKLRLLSLTCCVIDKNPFEVIGKLSQLEELYVMRSPDRFKWRFDKEVVATIFDKYNIIPTLQRYHIQIGHDLGLYHSVDDSISRALSIEYFDPTSNATIKDLVERAEILHLKRIRGDYTTVTPQLVEAIGGEMNDMIHLKLEICSKIECLIDTNNFSSSIGSIFSKLVKIEVRSMDNLKELCYGPPPSDFFGNMQEMSIHLCHQLHGRLFEGNLNLGRIKVLQVEYCRMLTSMFTPSTAASLVLLEELIIEGCKELRNIIGFEEEEENIQEHIVPHDDTDQKVYGTIFPKLKTFDLIMCDQLEFTITECVTSSPSNCLLRQSLILRHVREIRLKNCLKIKVLFSLSVARTMLLEELRIKECHSLKNIITDVGDDQNCVTHGSVFPRLKFLSVQDCSQMEYMLGQEHEEHNNNDTEVHIDLPELEHLTFSRVPKLVSTCSIRYNATYPSLKEFCLEGCPEFTVNSISDFMFHLGARQLVDTSTEDIGEIMKHFQTLEKLCIENSGIQGIFCLEEHPTIAQQMSSSLQSLKLNNLHDLRYTFMGPKKIMSLENVKTLQIEGCSKLKVVFSASVLRSLPQLTYLEISNCEGLHKIMEDNEENQRQTIPQSQLICFPKLVALIIKSCHGLKSLISVNTFQEFPKLELMIIKEASQLDDMFISEPHDEIPKQKLRLPNLKYLVLMQLPNLTDPSQHMELQNVTYSIVDHCPNLSFDSTTTLEDLKNILEDGNIDRDVHWELFEIFDTIVEEAENENPISETTHQLPIVQEVQDVQVQSAPQRELLCSQNIDEADNEIVAAHDSRMETSSTDLEVITLTRPCPTPSDIHQCEITQELVDEKVVRERSFLDQQEVLRKESFKLEIAVPLPYNVLTTKETVEQSLLECPEAEKATTKIWSTNSEPTKQSPRSLLIPLQKASSQNVNGNVEEVSTSDETLTSPQLVEKQSIDEQIPMEQGTLRENKSFNRTPDEHSNLTQNVKSSTNGSVSKVVSSKTASVVPSFQELDCWALAPVIALLNETSSKISPIIETNEKCSTSSSMQRMSSSLLKDEFNKNAKVDCFSPDTENSTSSLILELKTELSVYLNMSLETIIDNNVFNNVERIVNSLAGEITDAFKQNILKDFANRLKIFKESVPKAMSTLESSSGFMSTYENLNMELNVKLSEGQEKIENLETKLSETLAKEYTIDMEIQRLIDEKSEILAQKNFLESQLDKYTQVVSKDYEKWKGLGEEMKSCTDGWLKSKEDLAHANASWKILKEILLL</sequence>
<dbReference type="InterPro" id="IPR032675">
    <property type="entry name" value="LRR_dom_sf"/>
</dbReference>
<dbReference type="PANTHER" id="PTHR33463:SF105">
    <property type="entry name" value="AND NB-ARC DOMAIN DISEASE RESISTANCE PROTEIN, PUTATIVE-RELATED"/>
    <property type="match status" value="1"/>
</dbReference>
<dbReference type="EMBL" id="CM001217">
    <property type="protein sequence ID" value="KEH40573.1"/>
    <property type="molecule type" value="Genomic_DNA"/>
</dbReference>
<evidence type="ECO:0000256" key="1">
    <source>
        <dbReference type="ARBA" id="ARBA00008894"/>
    </source>
</evidence>
<evidence type="ECO:0000256" key="8">
    <source>
        <dbReference type="SAM" id="MobiDB-lite"/>
    </source>
</evidence>
<keyword evidence="5" id="KW-0611">Plant defense</keyword>
<keyword evidence="2" id="KW-0433">Leucine-rich repeat</keyword>
<dbReference type="InterPro" id="IPR003593">
    <property type="entry name" value="AAA+_ATPase"/>
</dbReference>
<keyword evidence="7" id="KW-0175">Coiled coil</keyword>
<dbReference type="PANTHER" id="PTHR33463">
    <property type="entry name" value="NB-ARC DOMAIN-CONTAINING PROTEIN-RELATED"/>
    <property type="match status" value="1"/>
</dbReference>
<dbReference type="InterPro" id="IPR027417">
    <property type="entry name" value="P-loop_NTPase"/>
</dbReference>
<feature type="compositionally biased region" description="Basic and acidic residues" evidence="8">
    <location>
        <begin position="1618"/>
        <end position="1628"/>
    </location>
</feature>
<dbReference type="HOGENOM" id="CLU_002035_0_0_1"/>
<dbReference type="Pfam" id="PF00931">
    <property type="entry name" value="NB-ARC"/>
    <property type="match status" value="1"/>
</dbReference>
<dbReference type="Pfam" id="PF23247">
    <property type="entry name" value="LRR_RPS2"/>
    <property type="match status" value="2"/>
</dbReference>
<dbReference type="Gene3D" id="1.10.8.430">
    <property type="entry name" value="Helical domain of apoptotic protease-activating factors"/>
    <property type="match status" value="1"/>
</dbReference>
<feature type="domain" description="AAA+ ATPase" evidence="9">
    <location>
        <begin position="211"/>
        <end position="365"/>
    </location>
</feature>
<evidence type="ECO:0000256" key="3">
    <source>
        <dbReference type="ARBA" id="ARBA00022737"/>
    </source>
</evidence>
<feature type="coiled-coil region" evidence="7">
    <location>
        <begin position="1810"/>
        <end position="1865"/>
    </location>
</feature>
<name>A0A072VGK3_MEDTR</name>
<keyword evidence="3" id="KW-0677">Repeat</keyword>
<feature type="region of interest" description="Disordered" evidence="8">
    <location>
        <begin position="1618"/>
        <end position="1641"/>
    </location>
</feature>
<evidence type="ECO:0000256" key="7">
    <source>
        <dbReference type="SAM" id="Coils"/>
    </source>
</evidence>
<evidence type="ECO:0000313" key="11">
    <source>
        <dbReference type="EnsemblPlants" id="KEH40573"/>
    </source>
</evidence>
<dbReference type="FunFam" id="3.40.50.300:FF:001091">
    <property type="entry name" value="Probable disease resistance protein At1g61300"/>
    <property type="match status" value="1"/>
</dbReference>
<evidence type="ECO:0000256" key="6">
    <source>
        <dbReference type="ARBA" id="ARBA00022840"/>
    </source>
</evidence>
<keyword evidence="4" id="KW-0547">Nucleotide-binding</keyword>
<dbReference type="GO" id="GO:0043531">
    <property type="term" value="F:ADP binding"/>
    <property type="evidence" value="ECO:0007669"/>
    <property type="project" value="InterPro"/>
</dbReference>
<dbReference type="InterPro" id="IPR036388">
    <property type="entry name" value="WH-like_DNA-bd_sf"/>
</dbReference>
<reference evidence="11" key="3">
    <citation type="submission" date="2015-04" db="UniProtKB">
        <authorList>
            <consortium name="EnsemblPlants"/>
        </authorList>
    </citation>
    <scope>IDENTIFICATION</scope>
    <source>
        <strain evidence="11">cv. Jemalong A17</strain>
    </source>
</reference>
<dbReference type="SUPFAM" id="SSF52540">
    <property type="entry name" value="P-loop containing nucleoside triphosphate hydrolases"/>
    <property type="match status" value="1"/>
</dbReference>
<dbReference type="Gene3D" id="1.10.10.10">
    <property type="entry name" value="Winged helix-like DNA-binding domain superfamily/Winged helix DNA-binding domain"/>
    <property type="match status" value="1"/>
</dbReference>
<keyword evidence="6" id="KW-0067">ATP-binding</keyword>
<comment type="similarity">
    <text evidence="1">Belongs to the disease resistance NB-LRR family.</text>
</comment>
<reference evidence="10 12" key="2">
    <citation type="journal article" date="2014" name="BMC Genomics">
        <title>An improved genome release (version Mt4.0) for the model legume Medicago truncatula.</title>
        <authorList>
            <person name="Tang H."/>
            <person name="Krishnakumar V."/>
            <person name="Bidwell S."/>
            <person name="Rosen B."/>
            <person name="Chan A."/>
            <person name="Zhou S."/>
            <person name="Gentzbittel L."/>
            <person name="Childs K.L."/>
            <person name="Yandell M."/>
            <person name="Gundlach H."/>
            <person name="Mayer K.F."/>
            <person name="Schwartz D.C."/>
            <person name="Town C.D."/>
        </authorList>
    </citation>
    <scope>GENOME REANNOTATION</scope>
    <source>
        <strain evidence="10">A17</strain>
        <strain evidence="11 12">cv. Jemalong A17</strain>
    </source>
</reference>
<dbReference type="Gene3D" id="3.80.10.10">
    <property type="entry name" value="Ribonuclease Inhibitor"/>
    <property type="match status" value="2"/>
</dbReference>
<dbReference type="EnsemblPlants" id="KEH40573">
    <property type="protein sequence ID" value="KEH40573"/>
    <property type="gene ID" value="MTR_1g031830"/>
</dbReference>
<accession>A0A072VGK3</accession>
<evidence type="ECO:0000256" key="4">
    <source>
        <dbReference type="ARBA" id="ARBA00022741"/>
    </source>
</evidence>
<dbReference type="Proteomes" id="UP000002051">
    <property type="component" value="Unassembled WGS sequence"/>
</dbReference>
<dbReference type="SMART" id="SM00382">
    <property type="entry name" value="AAA"/>
    <property type="match status" value="1"/>
</dbReference>
<evidence type="ECO:0000259" key="9">
    <source>
        <dbReference type="SMART" id="SM00382"/>
    </source>
</evidence>
<evidence type="ECO:0000313" key="12">
    <source>
        <dbReference type="Proteomes" id="UP000002051"/>
    </source>
</evidence>
<dbReference type="InterPro" id="IPR042197">
    <property type="entry name" value="Apaf_helical"/>
</dbReference>
<keyword evidence="12" id="KW-1185">Reference proteome</keyword>
<reference evidence="10 12" key="1">
    <citation type="journal article" date="2011" name="Nature">
        <title>The Medicago genome provides insight into the evolution of rhizobial symbioses.</title>
        <authorList>
            <person name="Young N.D."/>
            <person name="Debelle F."/>
            <person name="Oldroyd G.E."/>
            <person name="Geurts R."/>
            <person name="Cannon S.B."/>
            <person name="Udvardi M.K."/>
            <person name="Benedito V.A."/>
            <person name="Mayer K.F."/>
            <person name="Gouzy J."/>
            <person name="Schoof H."/>
            <person name="Van de Peer Y."/>
            <person name="Proost S."/>
            <person name="Cook D.R."/>
            <person name="Meyers B.C."/>
            <person name="Spannagl M."/>
            <person name="Cheung F."/>
            <person name="De Mita S."/>
            <person name="Krishnakumar V."/>
            <person name="Gundlach H."/>
            <person name="Zhou S."/>
            <person name="Mudge J."/>
            <person name="Bharti A.K."/>
            <person name="Murray J.D."/>
            <person name="Naoumkina M.A."/>
            <person name="Rosen B."/>
            <person name="Silverstein K.A."/>
            <person name="Tang H."/>
            <person name="Rombauts S."/>
            <person name="Zhao P.X."/>
            <person name="Zhou P."/>
            <person name="Barbe V."/>
            <person name="Bardou P."/>
            <person name="Bechner M."/>
            <person name="Bellec A."/>
            <person name="Berger A."/>
            <person name="Berges H."/>
            <person name="Bidwell S."/>
            <person name="Bisseling T."/>
            <person name="Choisne N."/>
            <person name="Couloux A."/>
            <person name="Denny R."/>
            <person name="Deshpande S."/>
            <person name="Dai X."/>
            <person name="Doyle J.J."/>
            <person name="Dudez A.M."/>
            <person name="Farmer A.D."/>
            <person name="Fouteau S."/>
            <person name="Franken C."/>
            <person name="Gibelin C."/>
            <person name="Gish J."/>
            <person name="Goldstein S."/>
            <person name="Gonzalez A.J."/>
            <person name="Green P.J."/>
            <person name="Hallab A."/>
            <person name="Hartog M."/>
            <person name="Hua A."/>
            <person name="Humphray S.J."/>
            <person name="Jeong D.H."/>
            <person name="Jing Y."/>
            <person name="Jocker A."/>
            <person name="Kenton S.M."/>
            <person name="Kim D.J."/>
            <person name="Klee K."/>
            <person name="Lai H."/>
            <person name="Lang C."/>
            <person name="Lin S."/>
            <person name="Macmil S.L."/>
            <person name="Magdelenat G."/>
            <person name="Matthews L."/>
            <person name="McCorrison J."/>
            <person name="Monaghan E.L."/>
            <person name="Mun J.H."/>
            <person name="Najar F.Z."/>
            <person name="Nicholson C."/>
            <person name="Noirot C."/>
            <person name="O'Bleness M."/>
            <person name="Paule C.R."/>
            <person name="Poulain J."/>
            <person name="Prion F."/>
            <person name="Qin B."/>
            <person name="Qu C."/>
            <person name="Retzel E.F."/>
            <person name="Riddle C."/>
            <person name="Sallet E."/>
            <person name="Samain S."/>
            <person name="Samson N."/>
            <person name="Sanders I."/>
            <person name="Saurat O."/>
            <person name="Scarpelli C."/>
            <person name="Schiex T."/>
            <person name="Segurens B."/>
            <person name="Severin A.J."/>
            <person name="Sherrier D.J."/>
            <person name="Shi R."/>
            <person name="Sims S."/>
            <person name="Singer S.R."/>
            <person name="Sinharoy S."/>
            <person name="Sterck L."/>
            <person name="Viollet A."/>
            <person name="Wang B.B."/>
            <person name="Wang K."/>
            <person name="Wang M."/>
            <person name="Wang X."/>
            <person name="Warfsmann J."/>
            <person name="Weissenbach J."/>
            <person name="White D.D."/>
            <person name="White J.D."/>
            <person name="Wiley G.B."/>
            <person name="Wincker P."/>
            <person name="Xing Y."/>
            <person name="Yang L."/>
            <person name="Yao Z."/>
            <person name="Ying F."/>
            <person name="Zhai J."/>
            <person name="Zhou L."/>
            <person name="Zuber A."/>
            <person name="Denarie J."/>
            <person name="Dixon R.A."/>
            <person name="May G.D."/>
            <person name="Schwartz D.C."/>
            <person name="Rogers J."/>
            <person name="Quetier F."/>
            <person name="Town C.D."/>
            <person name="Roe B.A."/>
        </authorList>
    </citation>
    <scope>NUCLEOTIDE SEQUENCE [LARGE SCALE GENOMIC DNA]</scope>
    <source>
        <strain evidence="10">A17</strain>
        <strain evidence="11 12">cv. Jemalong A17</strain>
    </source>
</reference>
<dbReference type="Gene3D" id="3.40.50.300">
    <property type="entry name" value="P-loop containing nucleotide triphosphate hydrolases"/>
    <property type="match status" value="1"/>
</dbReference>
<evidence type="ECO:0000256" key="5">
    <source>
        <dbReference type="ARBA" id="ARBA00022821"/>
    </source>
</evidence>